<gene>
    <name evidence="6" type="ORF">B0T20DRAFT_498935</name>
</gene>
<proteinExistence type="predicted"/>
<reference evidence="6" key="2">
    <citation type="submission" date="2023-07" db="EMBL/GenBank/DDBJ databases">
        <authorList>
            <consortium name="Lawrence Berkeley National Laboratory"/>
            <person name="Haridas S."/>
            <person name="Hensen N."/>
            <person name="Bonometti L."/>
            <person name="Westerberg I."/>
            <person name="Brannstrom I.O."/>
            <person name="Guillou S."/>
            <person name="Cros-Aarteil S."/>
            <person name="Calhoun S."/>
            <person name="Kuo A."/>
            <person name="Mondo S."/>
            <person name="Pangilinan J."/>
            <person name="Riley R."/>
            <person name="LaButti K."/>
            <person name="Andreopoulos B."/>
            <person name="Lipzen A."/>
            <person name="Chen C."/>
            <person name="Yanf M."/>
            <person name="Daum C."/>
            <person name="Ng V."/>
            <person name="Clum A."/>
            <person name="Steindorff A."/>
            <person name="Ohm R."/>
            <person name="Martin F."/>
            <person name="Silar P."/>
            <person name="Natvig D."/>
            <person name="Lalanne C."/>
            <person name="Gautier V."/>
            <person name="Ament-velasquez S.L."/>
            <person name="Kruys A."/>
            <person name="Hutchinson M.I."/>
            <person name="Powell A.J."/>
            <person name="Barry K."/>
            <person name="Miller A.N."/>
            <person name="Grigoriev I.V."/>
            <person name="Debuchy R."/>
            <person name="Gladieux P."/>
            <person name="Thoren M.H."/>
            <person name="Johannesson H."/>
        </authorList>
    </citation>
    <scope>NUCLEOTIDE SEQUENCE</scope>
    <source>
        <strain evidence="6">FGSC 1904</strain>
    </source>
</reference>
<accession>A0AAE0PFE9</accession>
<dbReference type="SUPFAM" id="SSF46785">
    <property type="entry name" value="Winged helix' DNA-binding domain"/>
    <property type="match status" value="1"/>
</dbReference>
<organism evidence="6 7">
    <name type="scientific">Sordaria brevicollis</name>
    <dbReference type="NCBI Taxonomy" id="83679"/>
    <lineage>
        <taxon>Eukaryota</taxon>
        <taxon>Fungi</taxon>
        <taxon>Dikarya</taxon>
        <taxon>Ascomycota</taxon>
        <taxon>Pezizomycotina</taxon>
        <taxon>Sordariomycetes</taxon>
        <taxon>Sordariomycetidae</taxon>
        <taxon>Sordariales</taxon>
        <taxon>Sordariaceae</taxon>
        <taxon>Sordaria</taxon>
    </lineage>
</organism>
<dbReference type="InterPro" id="IPR036388">
    <property type="entry name" value="WH-like_DNA-bd_sf"/>
</dbReference>
<evidence type="ECO:0000259" key="5">
    <source>
        <dbReference type="Pfam" id="PF00891"/>
    </source>
</evidence>
<dbReference type="InterPro" id="IPR029063">
    <property type="entry name" value="SAM-dependent_MTases_sf"/>
</dbReference>
<keyword evidence="7" id="KW-1185">Reference proteome</keyword>
<evidence type="ECO:0000313" key="7">
    <source>
        <dbReference type="Proteomes" id="UP001281003"/>
    </source>
</evidence>
<keyword evidence="1 6" id="KW-0489">Methyltransferase</keyword>
<dbReference type="AlphaFoldDB" id="A0AAE0PFE9"/>
<dbReference type="SUPFAM" id="SSF53335">
    <property type="entry name" value="S-adenosyl-L-methionine-dependent methyltransferases"/>
    <property type="match status" value="1"/>
</dbReference>
<evidence type="ECO:0000256" key="3">
    <source>
        <dbReference type="ARBA" id="ARBA00022691"/>
    </source>
</evidence>
<evidence type="ECO:0000256" key="2">
    <source>
        <dbReference type="ARBA" id="ARBA00022679"/>
    </source>
</evidence>
<feature type="compositionally biased region" description="Polar residues" evidence="4">
    <location>
        <begin position="14"/>
        <end position="28"/>
    </location>
</feature>
<keyword evidence="2" id="KW-0808">Transferase</keyword>
<dbReference type="Gene3D" id="3.40.50.150">
    <property type="entry name" value="Vaccinia Virus protein VP39"/>
    <property type="match status" value="1"/>
</dbReference>
<dbReference type="PANTHER" id="PTHR43712">
    <property type="entry name" value="PUTATIVE (AFU_ORTHOLOGUE AFUA_4G14580)-RELATED"/>
    <property type="match status" value="1"/>
</dbReference>
<feature type="region of interest" description="Disordered" evidence="4">
    <location>
        <begin position="1"/>
        <end position="28"/>
    </location>
</feature>
<dbReference type="Proteomes" id="UP001281003">
    <property type="component" value="Unassembled WGS sequence"/>
</dbReference>
<dbReference type="InterPro" id="IPR001077">
    <property type="entry name" value="COMT_C"/>
</dbReference>
<dbReference type="Gene3D" id="1.10.10.10">
    <property type="entry name" value="Winged helix-like DNA-binding domain superfamily/Winged helix DNA-binding domain"/>
    <property type="match status" value="1"/>
</dbReference>
<reference evidence="6" key="1">
    <citation type="journal article" date="2023" name="Mol. Phylogenet. Evol.">
        <title>Genome-scale phylogeny and comparative genomics of the fungal order Sordariales.</title>
        <authorList>
            <person name="Hensen N."/>
            <person name="Bonometti L."/>
            <person name="Westerberg I."/>
            <person name="Brannstrom I.O."/>
            <person name="Guillou S."/>
            <person name="Cros-Aarteil S."/>
            <person name="Calhoun S."/>
            <person name="Haridas S."/>
            <person name="Kuo A."/>
            <person name="Mondo S."/>
            <person name="Pangilinan J."/>
            <person name="Riley R."/>
            <person name="LaButti K."/>
            <person name="Andreopoulos B."/>
            <person name="Lipzen A."/>
            <person name="Chen C."/>
            <person name="Yan M."/>
            <person name="Daum C."/>
            <person name="Ng V."/>
            <person name="Clum A."/>
            <person name="Steindorff A."/>
            <person name="Ohm R.A."/>
            <person name="Martin F."/>
            <person name="Silar P."/>
            <person name="Natvig D.O."/>
            <person name="Lalanne C."/>
            <person name="Gautier V."/>
            <person name="Ament-Velasquez S.L."/>
            <person name="Kruys A."/>
            <person name="Hutchinson M.I."/>
            <person name="Powell A.J."/>
            <person name="Barry K."/>
            <person name="Miller A.N."/>
            <person name="Grigoriev I.V."/>
            <person name="Debuchy R."/>
            <person name="Gladieux P."/>
            <person name="Hiltunen Thoren M."/>
            <person name="Johannesson H."/>
        </authorList>
    </citation>
    <scope>NUCLEOTIDE SEQUENCE</scope>
    <source>
        <strain evidence="6">FGSC 1904</strain>
    </source>
</reference>
<comment type="caution">
    <text evidence="6">The sequence shown here is derived from an EMBL/GenBank/DDBJ whole genome shotgun (WGS) entry which is preliminary data.</text>
</comment>
<dbReference type="PANTHER" id="PTHR43712:SF17">
    <property type="entry name" value="O-METHYLTRANSFERASE"/>
    <property type="match status" value="1"/>
</dbReference>
<protein>
    <submittedName>
        <fullName evidence="6">S-adenosyl-L-methionine-dependent methyltransferase</fullName>
    </submittedName>
</protein>
<keyword evidence="3" id="KW-0949">S-adenosyl-L-methionine</keyword>
<feature type="domain" description="O-methyltransferase C-terminal" evidence="5">
    <location>
        <begin position="283"/>
        <end position="432"/>
    </location>
</feature>
<dbReference type="GO" id="GO:0008171">
    <property type="term" value="F:O-methyltransferase activity"/>
    <property type="evidence" value="ECO:0007669"/>
    <property type="project" value="InterPro"/>
</dbReference>
<name>A0AAE0PFE9_SORBR</name>
<dbReference type="InterPro" id="IPR016461">
    <property type="entry name" value="COMT-like"/>
</dbReference>
<evidence type="ECO:0000256" key="1">
    <source>
        <dbReference type="ARBA" id="ARBA00022603"/>
    </source>
</evidence>
<dbReference type="EMBL" id="JAUTDP010000006">
    <property type="protein sequence ID" value="KAK3398862.1"/>
    <property type="molecule type" value="Genomic_DNA"/>
</dbReference>
<dbReference type="InterPro" id="IPR036390">
    <property type="entry name" value="WH_DNA-bd_sf"/>
</dbReference>
<evidence type="ECO:0000313" key="6">
    <source>
        <dbReference type="EMBL" id="KAK3398862.1"/>
    </source>
</evidence>
<evidence type="ECO:0000256" key="4">
    <source>
        <dbReference type="SAM" id="MobiDB-lite"/>
    </source>
</evidence>
<sequence length="468" mass="51934">MAPSVQEIYHDTVDNTTPNVKASPSSSFDPNDISINARPCDLGRVSSLIDDIASYNWGDIDFSKDRNARISLLSKARSLVAALETPRETLIRHIGAETSNFYTIVIGIETNLFHEMAKDNGSPKTVTHLASAISFDPDLLRRMLRHLAAMNHIIQTGSDEYRPNNFSKALTTSPIAGSYQFYRDICLPAMSNLHKWLKTKSYQSPQTIIDNPFTFGHQTSQTFFEVIASSEKNNQHFNNHMVAYCQGQPAWCSPEVYPAFDRLITGFDPTPSSSSDGSEEEATLLVDIGGNVGHDLLTFSSCYPSHPGRLVLQDLPSVLSSAPPSLSSPSPTSSPRPIELHPHNFFTPQPILSARAYYLHHILHDWPDSKCLSILSYIKRAMKPGYSRLLINESIIPERKAGWEATYLDLYMMVLFGARERTEREWRVLLEDGAGLKVVGVYGGPGGGVEGVEGVLECEVALEDEEEQ</sequence>
<dbReference type="PROSITE" id="PS51683">
    <property type="entry name" value="SAM_OMT_II"/>
    <property type="match status" value="1"/>
</dbReference>
<dbReference type="GO" id="GO:0032259">
    <property type="term" value="P:methylation"/>
    <property type="evidence" value="ECO:0007669"/>
    <property type="project" value="UniProtKB-KW"/>
</dbReference>
<dbReference type="Pfam" id="PF00891">
    <property type="entry name" value="Methyltransf_2"/>
    <property type="match status" value="1"/>
</dbReference>